<proteinExistence type="predicted"/>
<keyword evidence="3" id="KW-1185">Reference proteome</keyword>
<comment type="caution">
    <text evidence="2">The sequence shown here is derived from an EMBL/GenBank/DDBJ whole genome shotgun (WGS) entry which is preliminary data.</text>
</comment>
<evidence type="ECO:0000313" key="3">
    <source>
        <dbReference type="Proteomes" id="UP000299102"/>
    </source>
</evidence>
<keyword evidence="1" id="KW-0175">Coiled coil</keyword>
<accession>A0A4C1VAS9</accession>
<evidence type="ECO:0000313" key="2">
    <source>
        <dbReference type="EMBL" id="GBP35763.1"/>
    </source>
</evidence>
<dbReference type="Proteomes" id="UP000299102">
    <property type="component" value="Unassembled WGS sequence"/>
</dbReference>
<dbReference type="OrthoDB" id="6434680at2759"/>
<sequence>MHFNNHPLQTEDDIDKFIKQHFVLESLRVQAQLPKNSEDHQALEILEQTSRRLSDERFKTGLLWKKKNKVKLPSNYLSALTKLYNLKRKLDKYENLKMKYEEQIQNLINIVVNPSKTKILIVHNAAAHGVCLNDHLLPGPDLLQLLPGVLMRFRQRPVAVNANIKEMFLQRSRGRQPIWRTLPRPLWRAATVNVVERERKVKAVIKNFSLEIDAEEIKPDLKRQGYPVRYIECTAEMEPP</sequence>
<name>A0A4C1VAS9_EUMVA</name>
<feature type="coiled-coil region" evidence="1">
    <location>
        <begin position="83"/>
        <end position="110"/>
    </location>
</feature>
<organism evidence="2 3">
    <name type="scientific">Eumeta variegata</name>
    <name type="common">Bagworm moth</name>
    <name type="synonym">Eumeta japonica</name>
    <dbReference type="NCBI Taxonomy" id="151549"/>
    <lineage>
        <taxon>Eukaryota</taxon>
        <taxon>Metazoa</taxon>
        <taxon>Ecdysozoa</taxon>
        <taxon>Arthropoda</taxon>
        <taxon>Hexapoda</taxon>
        <taxon>Insecta</taxon>
        <taxon>Pterygota</taxon>
        <taxon>Neoptera</taxon>
        <taxon>Endopterygota</taxon>
        <taxon>Lepidoptera</taxon>
        <taxon>Glossata</taxon>
        <taxon>Ditrysia</taxon>
        <taxon>Tineoidea</taxon>
        <taxon>Psychidae</taxon>
        <taxon>Oiketicinae</taxon>
        <taxon>Eumeta</taxon>
    </lineage>
</organism>
<gene>
    <name evidence="2" type="ORF">EVAR_82698_1</name>
</gene>
<evidence type="ECO:0000256" key="1">
    <source>
        <dbReference type="SAM" id="Coils"/>
    </source>
</evidence>
<dbReference type="PANTHER" id="PTHR47331:SF5">
    <property type="entry name" value="RIBONUCLEASE H"/>
    <property type="match status" value="1"/>
</dbReference>
<protein>
    <submittedName>
        <fullName evidence="2">Uncharacterized protein</fullName>
    </submittedName>
</protein>
<dbReference type="PANTHER" id="PTHR47331">
    <property type="entry name" value="PHD-TYPE DOMAIN-CONTAINING PROTEIN"/>
    <property type="match status" value="1"/>
</dbReference>
<dbReference type="AlphaFoldDB" id="A0A4C1VAS9"/>
<reference evidence="2 3" key="1">
    <citation type="journal article" date="2019" name="Commun. Biol.">
        <title>The bagworm genome reveals a unique fibroin gene that provides high tensile strength.</title>
        <authorList>
            <person name="Kono N."/>
            <person name="Nakamura H."/>
            <person name="Ohtoshi R."/>
            <person name="Tomita M."/>
            <person name="Numata K."/>
            <person name="Arakawa K."/>
        </authorList>
    </citation>
    <scope>NUCLEOTIDE SEQUENCE [LARGE SCALE GENOMIC DNA]</scope>
</reference>
<dbReference type="EMBL" id="BGZK01000308">
    <property type="protein sequence ID" value="GBP35763.1"/>
    <property type="molecule type" value="Genomic_DNA"/>
</dbReference>
<dbReference type="STRING" id="151549.A0A4C1VAS9"/>